<dbReference type="Proteomes" id="UP001172791">
    <property type="component" value="Unassembled WGS sequence"/>
</dbReference>
<evidence type="ECO:0000313" key="3">
    <source>
        <dbReference type="Proteomes" id="UP001172788"/>
    </source>
</evidence>
<comment type="caution">
    <text evidence="1">The sequence shown here is derived from an EMBL/GenBank/DDBJ whole genome shotgun (WGS) entry which is preliminary data.</text>
</comment>
<dbReference type="EMBL" id="QAIC01000029">
    <property type="protein sequence ID" value="MDN4572639.1"/>
    <property type="molecule type" value="Genomic_DNA"/>
</dbReference>
<proteinExistence type="predicted"/>
<evidence type="ECO:0000313" key="2">
    <source>
        <dbReference type="EMBL" id="MDN4577054.1"/>
    </source>
</evidence>
<dbReference type="Proteomes" id="UP001172788">
    <property type="component" value="Unassembled WGS sequence"/>
</dbReference>
<reference evidence="1" key="1">
    <citation type="submission" date="2018-04" db="EMBL/GenBank/DDBJ databases">
        <authorList>
            <person name="Jy Z."/>
        </authorList>
    </citation>
    <scope>NUCLEOTIDE SEQUENCE</scope>
    <source>
        <strain evidence="2">AS13</strain>
        <strain evidence="1">LA18</strain>
    </source>
</reference>
<evidence type="ECO:0000313" key="4">
    <source>
        <dbReference type="Proteomes" id="UP001172791"/>
    </source>
</evidence>
<evidence type="ECO:0000313" key="1">
    <source>
        <dbReference type="EMBL" id="MDN4572639.1"/>
    </source>
</evidence>
<accession>A0AAW7MIQ3</accession>
<protein>
    <submittedName>
        <fullName evidence="1">Uncharacterized protein</fullName>
    </submittedName>
</protein>
<gene>
    <name evidence="1" type="ORF">DBA34_05110</name>
    <name evidence="2" type="ORF">DBB29_02825</name>
</gene>
<sequence>MGKGWRAFLARKIEGEPGANTIWESLQRVIISAETLRALRGEATRTEMCIAGWPQAAIMFTLNLNT</sequence>
<keyword evidence="3" id="KW-1185">Reference proteome</keyword>
<dbReference type="AlphaFoldDB" id="A0AAW7MIQ3"/>
<dbReference type="EMBL" id="QAID01000029">
    <property type="protein sequence ID" value="MDN4577054.1"/>
    <property type="molecule type" value="Genomic_DNA"/>
</dbReference>
<name>A0AAW7MIQ3_9BURK</name>
<organism evidence="1 4">
    <name type="scientific">Pandoraea cepalis</name>
    <dbReference type="NCBI Taxonomy" id="2508294"/>
    <lineage>
        <taxon>Bacteria</taxon>
        <taxon>Pseudomonadati</taxon>
        <taxon>Pseudomonadota</taxon>
        <taxon>Betaproteobacteria</taxon>
        <taxon>Burkholderiales</taxon>
        <taxon>Burkholderiaceae</taxon>
        <taxon>Pandoraea</taxon>
    </lineage>
</organism>